<feature type="chain" id="PRO_5030596960" description="Esterase" evidence="1">
    <location>
        <begin position="23"/>
        <end position="572"/>
    </location>
</feature>
<evidence type="ECO:0000256" key="1">
    <source>
        <dbReference type="SAM" id="SignalP"/>
    </source>
</evidence>
<organism evidence="2 3">
    <name type="scientific">Sphingomonas changnyeongensis</name>
    <dbReference type="NCBI Taxonomy" id="2698679"/>
    <lineage>
        <taxon>Bacteria</taxon>
        <taxon>Pseudomonadati</taxon>
        <taxon>Pseudomonadota</taxon>
        <taxon>Alphaproteobacteria</taxon>
        <taxon>Sphingomonadales</taxon>
        <taxon>Sphingomonadaceae</taxon>
        <taxon>Sphingomonas</taxon>
    </lineage>
</organism>
<name>A0A7Z2NTP2_9SPHN</name>
<feature type="signal peptide" evidence="1">
    <location>
        <begin position="1"/>
        <end position="22"/>
    </location>
</feature>
<dbReference type="InterPro" id="IPR029058">
    <property type="entry name" value="AB_hydrolase_fold"/>
</dbReference>
<dbReference type="EMBL" id="CP047895">
    <property type="protein sequence ID" value="QHL89648.1"/>
    <property type="molecule type" value="Genomic_DNA"/>
</dbReference>
<dbReference type="Gene3D" id="3.40.50.1820">
    <property type="entry name" value="alpha/beta hydrolase"/>
    <property type="match status" value="1"/>
</dbReference>
<evidence type="ECO:0000313" key="2">
    <source>
        <dbReference type="EMBL" id="QHL89648.1"/>
    </source>
</evidence>
<evidence type="ECO:0000313" key="3">
    <source>
        <dbReference type="Proteomes" id="UP000464468"/>
    </source>
</evidence>
<dbReference type="RefSeq" id="WP_160591090.1">
    <property type="nucleotide sequence ID" value="NZ_CP047895.1"/>
</dbReference>
<dbReference type="InterPro" id="IPR050583">
    <property type="entry name" value="Mycobacterial_A85_antigen"/>
</dbReference>
<keyword evidence="1" id="KW-0732">Signal</keyword>
<accession>A0A7Z2NTP2</accession>
<protein>
    <recommendedName>
        <fullName evidence="4">Esterase</fullName>
    </recommendedName>
</protein>
<dbReference type="PANTHER" id="PTHR48098">
    <property type="entry name" value="ENTEROCHELIN ESTERASE-RELATED"/>
    <property type="match status" value="1"/>
</dbReference>
<dbReference type="SUPFAM" id="SSF53474">
    <property type="entry name" value="alpha/beta-Hydrolases"/>
    <property type="match status" value="1"/>
</dbReference>
<dbReference type="Proteomes" id="UP000464468">
    <property type="component" value="Chromosome"/>
</dbReference>
<dbReference type="KEGG" id="schy:GVO57_00950"/>
<reference evidence="2 3" key="1">
    <citation type="submission" date="2020-01" db="EMBL/GenBank/DDBJ databases">
        <title>Sphingomonas sp. C33 whole genome sequece.</title>
        <authorList>
            <person name="Park C."/>
        </authorList>
    </citation>
    <scope>NUCLEOTIDE SEQUENCE [LARGE SCALE GENOMIC DNA]</scope>
    <source>
        <strain evidence="2 3">C33</strain>
    </source>
</reference>
<sequence length="572" mass="64262">MMRALSFMGAVALAALAVPAAAETFRVTIPADAPQARYDGRLILILSPRDTPEPRFQVAPGHDAPQVIGMNVSGVARGGTVTMTADLPGYPARTLAGVPAGDYHVQAVLHVYDRFRRGDGRTVLLPAARGAGQNWREEPGNIISAPQRIRFDPARPGQIDIALSRVLPPVAPPKDTTFIRHFKFKSPSLTRFWGRDTYITGHVLVPRDFDLHPEARFPLAIFHGHFPADFGGFRTTPPDADAPCVPNARFGEPCYNRIEQQEAYDFYRKWISPDFPRMLIVEIDHSNPFYDDSYAVNSANLGPYGDAITHEFLPALEAKFRGIGQGWARFLYGGSTGGWSAMAAQIFYPRAYNGAFIGCPDPVDFRHYMVTNIYEERNAYWREGPFGRVAKPAKRNYLGQVDYMAEDENRLEYVLGDKTRSGGQWDIWEAVFSPMGADGYPRPLVDKLSGSIDPEVARHWRDNYDLTHILARDWAKLAPDLAGKLHVYVGDMDNYYLNNAVYTLEQVLTRADPPYRGEVLYGDRAEHCWNGDAKLPNAVSRLRYNSMYVDKILERIRQTAPPGADLTSWRYR</sequence>
<proteinExistence type="predicted"/>
<gene>
    <name evidence="2" type="ORF">GVO57_00950</name>
</gene>
<dbReference type="PANTHER" id="PTHR48098:SF3">
    <property type="entry name" value="IRON(III) ENTEROBACTIN ESTERASE"/>
    <property type="match status" value="1"/>
</dbReference>
<keyword evidence="3" id="KW-1185">Reference proteome</keyword>
<evidence type="ECO:0008006" key="4">
    <source>
        <dbReference type="Google" id="ProtNLM"/>
    </source>
</evidence>
<dbReference type="AlphaFoldDB" id="A0A7Z2NTP2"/>